<protein>
    <submittedName>
        <fullName evidence="1">Uncharacterized protein</fullName>
    </submittedName>
</protein>
<reference evidence="1" key="1">
    <citation type="submission" date="2013-11" db="EMBL/GenBank/DDBJ databases">
        <title>Microbial diversity, functional groups and degradation webs in Northern and Southern Mediterranean and Red Sea marine crude oil polluted sites.</title>
        <authorList>
            <person name="Daffonchio D."/>
            <person name="Mapelli F."/>
            <person name="Ferrer M."/>
            <person name="Richter M."/>
            <person name="Cherif A."/>
            <person name="Malkawi H.I."/>
            <person name="Yakimov M.M."/>
            <person name="Abdel-Fattah Y.R."/>
            <person name="Blaghen M."/>
            <person name="Golyshin P.N."/>
            <person name="Kalogerakis N."/>
            <person name="Boon N."/>
            <person name="Magagnini M."/>
            <person name="Fava F."/>
        </authorList>
    </citation>
    <scope>NUCLEOTIDE SEQUENCE</scope>
</reference>
<accession>A0A1B6NSC6</accession>
<proteinExistence type="predicted"/>
<dbReference type="AlphaFoldDB" id="A0A1B6NSC6"/>
<evidence type="ECO:0000313" key="1">
    <source>
        <dbReference type="EMBL" id="KTF06376.1"/>
    </source>
</evidence>
<dbReference type="EMBL" id="AYSL01001191">
    <property type="protein sequence ID" value="KTF06376.1"/>
    <property type="molecule type" value="Genomic_DNA"/>
</dbReference>
<comment type="caution">
    <text evidence="1">The sequence shown here is derived from an EMBL/GenBank/DDBJ whole genome shotgun (WGS) entry which is preliminary data.</text>
</comment>
<name>A0A1B6NSC6_9ZZZZ</name>
<gene>
    <name evidence="1" type="ORF">MGSAQ_002127</name>
</gene>
<sequence>MTAGKSSATVCRPPSISRVTLTLSPSTFTSDANVP</sequence>
<organism evidence="1">
    <name type="scientific">marine sediment metagenome</name>
    <dbReference type="NCBI Taxonomy" id="412755"/>
    <lineage>
        <taxon>unclassified sequences</taxon>
        <taxon>metagenomes</taxon>
        <taxon>ecological metagenomes</taxon>
    </lineage>
</organism>